<evidence type="ECO:0008006" key="4">
    <source>
        <dbReference type="Google" id="ProtNLM"/>
    </source>
</evidence>
<protein>
    <recommendedName>
        <fullName evidence="4">Non-classical export protein 1</fullName>
    </recommendedName>
</protein>
<dbReference type="AlphaFoldDB" id="A0A316YFL4"/>
<dbReference type="InParanoid" id="A0A316YFL4"/>
<feature type="transmembrane region" description="Helical" evidence="1">
    <location>
        <begin position="6"/>
        <end position="26"/>
    </location>
</feature>
<dbReference type="InterPro" id="IPR024242">
    <property type="entry name" value="NCE101"/>
</dbReference>
<reference evidence="2 3" key="1">
    <citation type="journal article" date="2018" name="Mol. Biol. Evol.">
        <title>Broad Genomic Sampling Reveals a Smut Pathogenic Ancestry of the Fungal Clade Ustilaginomycotina.</title>
        <authorList>
            <person name="Kijpornyongpan T."/>
            <person name="Mondo S.J."/>
            <person name="Barry K."/>
            <person name="Sandor L."/>
            <person name="Lee J."/>
            <person name="Lipzen A."/>
            <person name="Pangilinan J."/>
            <person name="LaButti K."/>
            <person name="Hainaut M."/>
            <person name="Henrissat B."/>
            <person name="Grigoriev I.V."/>
            <person name="Spatafora J.W."/>
            <person name="Aime M.C."/>
        </authorList>
    </citation>
    <scope>NUCLEOTIDE SEQUENCE [LARGE SCALE GENOMIC DNA]</scope>
    <source>
        <strain evidence="2 3">MCA 4198</strain>
    </source>
</reference>
<dbReference type="PANTHER" id="PTHR28011:SF1">
    <property type="entry name" value="NON-CLASSICAL EXPORT PROTEIN 1"/>
    <property type="match status" value="1"/>
</dbReference>
<dbReference type="GeneID" id="37040047"/>
<dbReference type="EMBL" id="KZ819638">
    <property type="protein sequence ID" value="PWN88207.1"/>
    <property type="molecule type" value="Genomic_DNA"/>
</dbReference>
<name>A0A316YFL4_9BASI</name>
<proteinExistence type="predicted"/>
<dbReference type="OrthoDB" id="2155101at2759"/>
<evidence type="ECO:0000256" key="1">
    <source>
        <dbReference type="SAM" id="Phobius"/>
    </source>
</evidence>
<evidence type="ECO:0000313" key="3">
    <source>
        <dbReference type="Proteomes" id="UP000245768"/>
    </source>
</evidence>
<accession>A0A316YFL4</accession>
<keyword evidence="3" id="KW-1185">Reference proteome</keyword>
<sequence length="78" mass="9003">MVKYLVGRLADPVLGLATGVFAYYLWETDPRNAPVRPQGRTLLDLSRRWWNDERPSRILYSGPSPFGDKVERGDRRVV</sequence>
<dbReference type="STRING" id="215250.A0A316YFL4"/>
<keyword evidence="1" id="KW-0472">Membrane</keyword>
<evidence type="ECO:0000313" key="2">
    <source>
        <dbReference type="EMBL" id="PWN88207.1"/>
    </source>
</evidence>
<dbReference type="Proteomes" id="UP000245768">
    <property type="component" value="Unassembled WGS sequence"/>
</dbReference>
<dbReference type="RefSeq" id="XP_025375405.1">
    <property type="nucleotide sequence ID" value="XM_025518131.1"/>
</dbReference>
<keyword evidence="1" id="KW-1133">Transmembrane helix</keyword>
<dbReference type="GO" id="GO:0009306">
    <property type="term" value="P:protein secretion"/>
    <property type="evidence" value="ECO:0007669"/>
    <property type="project" value="InterPro"/>
</dbReference>
<dbReference type="FunCoup" id="A0A316YFL4">
    <property type="interactions" value="18"/>
</dbReference>
<keyword evidence="1" id="KW-0812">Transmembrane</keyword>
<dbReference type="PANTHER" id="PTHR28011">
    <property type="entry name" value="NON-CLASSICAL EXPORT PROTEIN 1"/>
    <property type="match status" value="1"/>
</dbReference>
<dbReference type="Pfam" id="PF11654">
    <property type="entry name" value="NCE101"/>
    <property type="match status" value="1"/>
</dbReference>
<gene>
    <name evidence="2" type="ORF">FA10DRAFT_157094</name>
</gene>
<organism evidence="2 3">
    <name type="scientific">Acaromyces ingoldii</name>
    <dbReference type="NCBI Taxonomy" id="215250"/>
    <lineage>
        <taxon>Eukaryota</taxon>
        <taxon>Fungi</taxon>
        <taxon>Dikarya</taxon>
        <taxon>Basidiomycota</taxon>
        <taxon>Ustilaginomycotina</taxon>
        <taxon>Exobasidiomycetes</taxon>
        <taxon>Exobasidiales</taxon>
        <taxon>Cryptobasidiaceae</taxon>
        <taxon>Acaromyces</taxon>
    </lineage>
</organism>